<dbReference type="GeneID" id="85475348"/>
<feature type="region of interest" description="Disordered" evidence="1">
    <location>
        <begin position="44"/>
        <end position="77"/>
    </location>
</feature>
<reference evidence="2" key="1">
    <citation type="submission" date="2021-06" db="EMBL/GenBank/DDBJ databases">
        <title>Comparative genomics, transcriptomics and evolutionary studies reveal genomic signatures of adaptation to plant cell wall in hemibiotrophic fungi.</title>
        <authorList>
            <consortium name="DOE Joint Genome Institute"/>
            <person name="Baroncelli R."/>
            <person name="Diaz J.F."/>
            <person name="Benocci T."/>
            <person name="Peng M."/>
            <person name="Battaglia E."/>
            <person name="Haridas S."/>
            <person name="Andreopoulos W."/>
            <person name="Labutti K."/>
            <person name="Pangilinan J."/>
            <person name="Floch G.L."/>
            <person name="Makela M.R."/>
            <person name="Henrissat B."/>
            <person name="Grigoriev I.V."/>
            <person name="Crouch J.A."/>
            <person name="De Vries R.P."/>
            <person name="Sukno S.A."/>
            <person name="Thon M.R."/>
        </authorList>
    </citation>
    <scope>NUCLEOTIDE SEQUENCE</scope>
    <source>
        <strain evidence="2">CBS 102054</strain>
    </source>
</reference>
<dbReference type="EMBL" id="JAHMHQ010000011">
    <property type="protein sequence ID" value="KAK1636138.1"/>
    <property type="molecule type" value="Genomic_DNA"/>
</dbReference>
<gene>
    <name evidence="2" type="ORF">BDP81DRAFT_429105</name>
</gene>
<evidence type="ECO:0000313" key="3">
    <source>
        <dbReference type="Proteomes" id="UP001243989"/>
    </source>
</evidence>
<proteinExistence type="predicted"/>
<sequence>MPLALLVSVGDGGNRPKRREKGGTMSFPPFQNCFLPPRHLSSWGELLSSKTPRSRKGRSRARSQPPHHHGDPSRAGARRTMSCQYLCLHLDDSMRKGISLRAA</sequence>
<evidence type="ECO:0000256" key="1">
    <source>
        <dbReference type="SAM" id="MobiDB-lite"/>
    </source>
</evidence>
<feature type="non-terminal residue" evidence="2">
    <location>
        <position position="103"/>
    </location>
</feature>
<evidence type="ECO:0000313" key="2">
    <source>
        <dbReference type="EMBL" id="KAK1636138.1"/>
    </source>
</evidence>
<dbReference type="RefSeq" id="XP_060444745.1">
    <property type="nucleotide sequence ID" value="XM_060590486.1"/>
</dbReference>
<protein>
    <submittedName>
        <fullName evidence="2">Uncharacterized protein</fullName>
    </submittedName>
</protein>
<accession>A0AAI9ZSD1</accession>
<dbReference type="AlphaFoldDB" id="A0AAI9ZSD1"/>
<keyword evidence="3" id="KW-1185">Reference proteome</keyword>
<organism evidence="2 3">
    <name type="scientific">Colletotrichum phormii</name>
    <dbReference type="NCBI Taxonomy" id="359342"/>
    <lineage>
        <taxon>Eukaryota</taxon>
        <taxon>Fungi</taxon>
        <taxon>Dikarya</taxon>
        <taxon>Ascomycota</taxon>
        <taxon>Pezizomycotina</taxon>
        <taxon>Sordariomycetes</taxon>
        <taxon>Hypocreomycetidae</taxon>
        <taxon>Glomerellales</taxon>
        <taxon>Glomerellaceae</taxon>
        <taxon>Colletotrichum</taxon>
        <taxon>Colletotrichum acutatum species complex</taxon>
    </lineage>
</organism>
<dbReference type="Proteomes" id="UP001243989">
    <property type="component" value="Unassembled WGS sequence"/>
</dbReference>
<feature type="region of interest" description="Disordered" evidence="1">
    <location>
        <begin position="1"/>
        <end position="31"/>
    </location>
</feature>
<name>A0AAI9ZSD1_9PEZI</name>
<comment type="caution">
    <text evidence="2">The sequence shown here is derived from an EMBL/GenBank/DDBJ whole genome shotgun (WGS) entry which is preliminary data.</text>
</comment>
<feature type="compositionally biased region" description="Basic residues" evidence="1">
    <location>
        <begin position="52"/>
        <end position="67"/>
    </location>
</feature>